<keyword evidence="2" id="KW-1185">Reference proteome</keyword>
<dbReference type="Proteomes" id="UP000515847">
    <property type="component" value="Chromosome"/>
</dbReference>
<dbReference type="OrthoDB" id="2112831at2"/>
<dbReference type="Pfam" id="PF20074">
    <property type="entry name" value="DUF6470"/>
    <property type="match status" value="1"/>
</dbReference>
<protein>
    <submittedName>
        <fullName evidence="1">Uncharacterized protein</fullName>
    </submittedName>
</protein>
<dbReference type="AlphaFoldDB" id="A0A7G6E8K4"/>
<evidence type="ECO:0000313" key="1">
    <source>
        <dbReference type="EMBL" id="QNB48408.1"/>
    </source>
</evidence>
<dbReference type="InterPro" id="IPR045527">
    <property type="entry name" value="DUF6470"/>
</dbReference>
<proteinExistence type="predicted"/>
<dbReference type="KEGG" id="tfr:BR63_11675"/>
<name>A0A7G6E8K4_THEFR</name>
<accession>A0A7G6E8K4</accession>
<sequence length="146" mass="16743">MIIDQELPKVLIDQRQCFSEAGLKSPQELSDEYAQLGRKLVLEGTARRAEEGDRLGRIEDPIPFRTLIADMAEENAWPVIDFNIDFIPKSRPKIEVTGYLKIDWRLGGAVTEYKPRKAITQYQPGKVEIYLRQRGQIQISVIDEKA</sequence>
<gene>
    <name evidence="1" type="ORF">BR63_11675</name>
</gene>
<evidence type="ECO:0000313" key="2">
    <source>
        <dbReference type="Proteomes" id="UP000515847"/>
    </source>
</evidence>
<reference evidence="1 2" key="1">
    <citation type="journal article" date="2019" name="Front. Microbiol.">
        <title>Thermoanaerosceptrum fracticalcis gen. nov. sp. nov., a Novel Fumarate-Fermenting Microorganism From a Deep Fractured Carbonate Aquifer of the US Great Basin.</title>
        <authorList>
            <person name="Hamilton-Brehm S.D."/>
            <person name="Stewart L.E."/>
            <person name="Zavarin M."/>
            <person name="Caldwell M."/>
            <person name="Lawson P.A."/>
            <person name="Onstott T.C."/>
            <person name="Grzymski J."/>
            <person name="Neveux I."/>
            <person name="Lollar B.S."/>
            <person name="Russell C.E."/>
            <person name="Moser D.P."/>
        </authorList>
    </citation>
    <scope>NUCLEOTIDE SEQUENCE [LARGE SCALE GENOMIC DNA]</scope>
    <source>
        <strain evidence="1 2">DRI-13</strain>
    </source>
</reference>
<dbReference type="EMBL" id="CP045798">
    <property type="protein sequence ID" value="QNB48408.1"/>
    <property type="molecule type" value="Genomic_DNA"/>
</dbReference>
<organism evidence="1 2">
    <name type="scientific">Thermanaerosceptrum fracticalcis</name>
    <dbReference type="NCBI Taxonomy" id="1712410"/>
    <lineage>
        <taxon>Bacteria</taxon>
        <taxon>Bacillati</taxon>
        <taxon>Bacillota</taxon>
        <taxon>Clostridia</taxon>
        <taxon>Eubacteriales</taxon>
        <taxon>Peptococcaceae</taxon>
        <taxon>Thermanaerosceptrum</taxon>
    </lineage>
</organism>